<evidence type="ECO:0000256" key="3">
    <source>
        <dbReference type="ARBA" id="ARBA00023315"/>
    </source>
</evidence>
<dbReference type="Pfam" id="PF20085">
    <property type="entry name" value="TGL"/>
    <property type="match status" value="1"/>
</dbReference>
<keyword evidence="3 4" id="KW-0012">Acyltransferase</keyword>
<protein>
    <submittedName>
        <fullName evidence="4">Protein-glutamine gamma-glutamyltransferase</fullName>
        <ecNumber evidence="4">2.3.2.13</ecNumber>
    </submittedName>
</protein>
<dbReference type="InterPro" id="IPR020916">
    <property type="entry name" value="Gln_gamma-glutamylTfrase_bac"/>
</dbReference>
<dbReference type="Proteomes" id="UP000614490">
    <property type="component" value="Unassembled WGS sequence"/>
</dbReference>
<name>A0A931HTT8_9BACI</name>
<proteinExistence type="inferred from homology"/>
<dbReference type="RefSeq" id="WP_197316154.1">
    <property type="nucleotide sequence ID" value="NZ_JADZSC010000001.1"/>
</dbReference>
<dbReference type="EC" id="2.3.2.13" evidence="4"/>
<reference evidence="4 5" key="1">
    <citation type="journal article" date="2005" name="Int. J. Syst. Evol. Microbiol.">
        <title>Halobacillus yeomjeoni sp. nov., isolated from a marine solar saltern in Korea.</title>
        <authorList>
            <person name="Yoon J.H."/>
            <person name="Kang S.J."/>
            <person name="Lee C.H."/>
            <person name="Oh H.W."/>
            <person name="Oh T.K."/>
        </authorList>
    </citation>
    <scope>NUCLEOTIDE SEQUENCE [LARGE SCALE GENOMIC DNA]</scope>
    <source>
        <strain evidence="4 5">KCTC 3957</strain>
    </source>
</reference>
<dbReference type="NCBIfam" id="NF002869">
    <property type="entry name" value="PRK03187.1"/>
    <property type="match status" value="1"/>
</dbReference>
<dbReference type="GO" id="GO:0003810">
    <property type="term" value="F:protein-glutamine gamma-glutamyltransferase activity"/>
    <property type="evidence" value="ECO:0007669"/>
    <property type="project" value="UniProtKB-EC"/>
</dbReference>
<dbReference type="HAMAP" id="MF_00727">
    <property type="entry name" value="Tgl"/>
    <property type="match status" value="1"/>
</dbReference>
<dbReference type="EMBL" id="JADZSC010000001">
    <property type="protein sequence ID" value="MBH0229552.1"/>
    <property type="molecule type" value="Genomic_DNA"/>
</dbReference>
<organism evidence="4 5">
    <name type="scientific">Halobacillus yeomjeoni</name>
    <dbReference type="NCBI Taxonomy" id="311194"/>
    <lineage>
        <taxon>Bacteria</taxon>
        <taxon>Bacillati</taxon>
        <taxon>Bacillota</taxon>
        <taxon>Bacilli</taxon>
        <taxon>Bacillales</taxon>
        <taxon>Bacillaceae</taxon>
        <taxon>Halobacillus</taxon>
    </lineage>
</organism>
<evidence type="ECO:0000313" key="4">
    <source>
        <dbReference type="EMBL" id="MBH0229552.1"/>
    </source>
</evidence>
<evidence type="ECO:0000313" key="5">
    <source>
        <dbReference type="Proteomes" id="UP000614490"/>
    </source>
</evidence>
<accession>A0A931HTT8</accession>
<keyword evidence="1 4" id="KW-0808">Transferase</keyword>
<keyword evidence="2" id="KW-0749">Sporulation</keyword>
<dbReference type="AlphaFoldDB" id="A0A931HTT8"/>
<keyword evidence="5" id="KW-1185">Reference proteome</keyword>
<evidence type="ECO:0000256" key="2">
    <source>
        <dbReference type="ARBA" id="ARBA00022969"/>
    </source>
</evidence>
<comment type="caution">
    <text evidence="4">The sequence shown here is derived from an EMBL/GenBank/DDBJ whole genome shotgun (WGS) entry which is preliminary data.</text>
</comment>
<evidence type="ECO:0000256" key="1">
    <source>
        <dbReference type="ARBA" id="ARBA00022679"/>
    </source>
</evidence>
<gene>
    <name evidence="4" type="ORF">H0267_04925</name>
</gene>
<dbReference type="GO" id="GO:0030435">
    <property type="term" value="P:sporulation resulting in formation of a cellular spore"/>
    <property type="evidence" value="ECO:0007669"/>
    <property type="project" value="UniProtKB-KW"/>
</dbReference>
<sequence length="277" mass="31979">MIYVAGSPFEPDSSWKSDKVINDIINSLEKAPFFYSFPTEKELLFEINVRKNTIESSIKMDEGESVFATFKNSRCNPEYWNLTQAGGFLLKPEVKPSDAVDDIFVNSGLYSFECATSCVIIFYHAVLKTIGSDSFDYIFQNLYLYSWNTDYDLGLHSIFTDHYIPGDVVYFNNPDVDPETSWFRGVNAVALKNNLFFGHGFSIRTEEKMVEGLNKYRTPESKQSAYLTSLITRPSYKQLAGFYNPHRWNFYKPSPIIVHHNKDSISFRQYLSELGYE</sequence>